<evidence type="ECO:0000256" key="3">
    <source>
        <dbReference type="ARBA" id="ARBA00022475"/>
    </source>
</evidence>
<organism evidence="13 14">
    <name type="scientific">Vespula germanica</name>
    <name type="common">German yellow jacket</name>
    <name type="synonym">Paravespula germanica</name>
    <dbReference type="NCBI Taxonomy" id="30212"/>
    <lineage>
        <taxon>Eukaryota</taxon>
        <taxon>Metazoa</taxon>
        <taxon>Ecdysozoa</taxon>
        <taxon>Arthropoda</taxon>
        <taxon>Hexapoda</taxon>
        <taxon>Insecta</taxon>
        <taxon>Pterygota</taxon>
        <taxon>Neoptera</taxon>
        <taxon>Endopterygota</taxon>
        <taxon>Hymenoptera</taxon>
        <taxon>Apocrita</taxon>
        <taxon>Aculeata</taxon>
        <taxon>Vespoidea</taxon>
        <taxon>Vespidae</taxon>
        <taxon>Vespinae</taxon>
        <taxon>Vespula</taxon>
    </lineage>
</organism>
<dbReference type="GO" id="GO:1905475">
    <property type="term" value="P:regulation of protein localization to membrane"/>
    <property type="evidence" value="ECO:0007669"/>
    <property type="project" value="TreeGrafter"/>
</dbReference>
<evidence type="ECO:0000256" key="7">
    <source>
        <dbReference type="ARBA" id="ARBA00023136"/>
    </source>
</evidence>
<keyword evidence="14" id="KW-1185">Reference proteome</keyword>
<comment type="function">
    <text evidence="12">Cell surface proteoglycan.</text>
</comment>
<name>A0A834KGL5_VESGE</name>
<keyword evidence="3" id="KW-1003">Cell membrane</keyword>
<dbReference type="GO" id="GO:0009986">
    <property type="term" value="C:cell surface"/>
    <property type="evidence" value="ECO:0007669"/>
    <property type="project" value="TreeGrafter"/>
</dbReference>
<dbReference type="PANTHER" id="PTHR10822:SF29">
    <property type="entry name" value="DIVISION ABNORMALLY DELAYED PROTEIN"/>
    <property type="match status" value="1"/>
</dbReference>
<keyword evidence="5" id="KW-0732">Signal</keyword>
<evidence type="ECO:0000313" key="13">
    <source>
        <dbReference type="EMBL" id="KAF7406283.1"/>
    </source>
</evidence>
<evidence type="ECO:0000256" key="6">
    <source>
        <dbReference type="ARBA" id="ARBA00022974"/>
    </source>
</evidence>
<evidence type="ECO:0000256" key="11">
    <source>
        <dbReference type="RuleBase" id="RU003518"/>
    </source>
</evidence>
<keyword evidence="9 12" id="KW-0357">Heparan sulfate</keyword>
<keyword evidence="4 12" id="KW-0336">GPI-anchor</keyword>
<dbReference type="GO" id="GO:0005886">
    <property type="term" value="C:plasma membrane"/>
    <property type="evidence" value="ECO:0007669"/>
    <property type="project" value="UniProtKB-SubCell"/>
</dbReference>
<dbReference type="PANTHER" id="PTHR10822">
    <property type="entry name" value="GLYPICAN"/>
    <property type="match status" value="1"/>
</dbReference>
<gene>
    <name evidence="13" type="ORF">HZH68_005652</name>
</gene>
<dbReference type="AlphaFoldDB" id="A0A834KGL5"/>
<dbReference type="GO" id="GO:0005576">
    <property type="term" value="C:extracellular region"/>
    <property type="evidence" value="ECO:0007669"/>
    <property type="project" value="TreeGrafter"/>
</dbReference>
<keyword evidence="7 12" id="KW-0472">Membrane</keyword>
<accession>A0A834KGL5</accession>
<dbReference type="InterPro" id="IPR001863">
    <property type="entry name" value="Glypican"/>
</dbReference>
<dbReference type="GO" id="GO:0098552">
    <property type="term" value="C:side of membrane"/>
    <property type="evidence" value="ECO:0007669"/>
    <property type="project" value="UniProtKB-KW"/>
</dbReference>
<keyword evidence="10 12" id="KW-0449">Lipoprotein</keyword>
<evidence type="ECO:0000256" key="12">
    <source>
        <dbReference type="RuleBase" id="RU003519"/>
    </source>
</evidence>
<dbReference type="Pfam" id="PF01153">
    <property type="entry name" value="Glypican"/>
    <property type="match status" value="1"/>
</dbReference>
<keyword evidence="8" id="KW-0325">Glycoprotein</keyword>
<sequence>MSHFLFTETVTTLAKQSENKTLTLFDQVYRSMAAQSKPSIRALYQAMIDYVSPSNTPDSLQQPLTRELLHERFLEFFSRLFPVAYHHAVNPGKDDFTDKFKSCLYETIDEVQPFGDVPKQISRVVGKSLEATRVLIQALTLGKTVLDRTDSALFSGTSPQQESCYNALLRMTYCPRCNGIGATIRPCSGFCTNVMRGCLTESASELDLAWSGYVETVERLVVAVDGRNDPLGLNAERAVRQLDTRISDAIMHAMGNSRALEEKSYRKLIVLSNSIDWENRGKEEKDGDSIVVRLI</sequence>
<comment type="subcellular location">
    <subcellularLocation>
        <location evidence="1 12">Cell membrane</location>
        <topology evidence="1 12">Lipid-anchor</topology>
        <topology evidence="1 12">GPI-anchor</topology>
    </subcellularLocation>
</comment>
<reference evidence="13" key="1">
    <citation type="journal article" date="2020" name="G3 (Bethesda)">
        <title>High-Quality Assemblies for Three Invasive Social Wasps from the &lt;i&gt;Vespula&lt;/i&gt; Genus.</title>
        <authorList>
            <person name="Harrop T.W.R."/>
            <person name="Guhlin J."/>
            <person name="McLaughlin G.M."/>
            <person name="Permina E."/>
            <person name="Stockwell P."/>
            <person name="Gilligan J."/>
            <person name="Le Lec M.F."/>
            <person name="Gruber M.A.M."/>
            <person name="Quinn O."/>
            <person name="Lovegrove M."/>
            <person name="Duncan E.J."/>
            <person name="Remnant E.J."/>
            <person name="Van Eeckhoven J."/>
            <person name="Graham B."/>
            <person name="Knapp R.A."/>
            <person name="Langford K.W."/>
            <person name="Kronenberg Z."/>
            <person name="Press M.O."/>
            <person name="Eacker S.M."/>
            <person name="Wilson-Rankin E.E."/>
            <person name="Purcell J."/>
            <person name="Lester P.J."/>
            <person name="Dearden P.K."/>
        </authorList>
    </citation>
    <scope>NUCLEOTIDE SEQUENCE</scope>
    <source>
        <strain evidence="13">Linc-1</strain>
    </source>
</reference>
<comment type="caution">
    <text evidence="13">The sequence shown here is derived from an EMBL/GenBank/DDBJ whole genome shotgun (WGS) entry which is preliminary data.</text>
</comment>
<evidence type="ECO:0000256" key="9">
    <source>
        <dbReference type="ARBA" id="ARBA00023207"/>
    </source>
</evidence>
<evidence type="ECO:0000256" key="2">
    <source>
        <dbReference type="ARBA" id="ARBA00010260"/>
    </source>
</evidence>
<evidence type="ECO:0000256" key="10">
    <source>
        <dbReference type="ARBA" id="ARBA00023288"/>
    </source>
</evidence>
<dbReference type="EMBL" id="JACSDZ010000004">
    <property type="protein sequence ID" value="KAF7406283.1"/>
    <property type="molecule type" value="Genomic_DNA"/>
</dbReference>
<evidence type="ECO:0000256" key="8">
    <source>
        <dbReference type="ARBA" id="ARBA00023180"/>
    </source>
</evidence>
<comment type="similarity">
    <text evidence="2 11">Belongs to the glypican family.</text>
</comment>
<evidence type="ECO:0000256" key="5">
    <source>
        <dbReference type="ARBA" id="ARBA00022729"/>
    </source>
</evidence>
<dbReference type="GO" id="GO:0090263">
    <property type="term" value="P:positive regulation of canonical Wnt signaling pathway"/>
    <property type="evidence" value="ECO:0007669"/>
    <property type="project" value="TreeGrafter"/>
</dbReference>
<keyword evidence="6 12" id="KW-0654">Proteoglycan</keyword>
<evidence type="ECO:0000313" key="14">
    <source>
        <dbReference type="Proteomes" id="UP000617340"/>
    </source>
</evidence>
<evidence type="ECO:0000256" key="1">
    <source>
        <dbReference type="ARBA" id="ARBA00004609"/>
    </source>
</evidence>
<evidence type="ECO:0000256" key="4">
    <source>
        <dbReference type="ARBA" id="ARBA00022622"/>
    </source>
</evidence>
<protein>
    <submittedName>
        <fullName evidence="13">Uncharacterized protein</fullName>
    </submittedName>
</protein>
<dbReference type="GO" id="GO:0016477">
    <property type="term" value="P:cell migration"/>
    <property type="evidence" value="ECO:0007669"/>
    <property type="project" value="TreeGrafter"/>
</dbReference>
<proteinExistence type="inferred from homology"/>
<dbReference type="Proteomes" id="UP000617340">
    <property type="component" value="Unassembled WGS sequence"/>
</dbReference>